<evidence type="ECO:0000256" key="1">
    <source>
        <dbReference type="SAM" id="MobiDB-lite"/>
    </source>
</evidence>
<gene>
    <name evidence="2" type="ORF">AVEN_88942_1</name>
</gene>
<dbReference type="Proteomes" id="UP000499080">
    <property type="component" value="Unassembled WGS sequence"/>
</dbReference>
<name>A0A4Y2DLT1_ARAVE</name>
<feature type="region of interest" description="Disordered" evidence="1">
    <location>
        <begin position="1"/>
        <end position="20"/>
    </location>
</feature>
<evidence type="ECO:0000313" key="2">
    <source>
        <dbReference type="EMBL" id="GBM16595.1"/>
    </source>
</evidence>
<protein>
    <submittedName>
        <fullName evidence="2">Uncharacterized protein</fullName>
    </submittedName>
</protein>
<accession>A0A4Y2DLT1</accession>
<reference evidence="2 3" key="1">
    <citation type="journal article" date="2019" name="Sci. Rep.">
        <title>Orb-weaving spider Araneus ventricosus genome elucidates the spidroin gene catalogue.</title>
        <authorList>
            <person name="Kono N."/>
            <person name="Nakamura H."/>
            <person name="Ohtoshi R."/>
            <person name="Moran D.A.P."/>
            <person name="Shinohara A."/>
            <person name="Yoshida Y."/>
            <person name="Fujiwara M."/>
            <person name="Mori M."/>
            <person name="Tomita M."/>
            <person name="Arakawa K."/>
        </authorList>
    </citation>
    <scope>NUCLEOTIDE SEQUENCE [LARGE SCALE GENOMIC DNA]</scope>
</reference>
<sequence length="80" mass="8965">MEEECPFQKTLGQNSATENKIGPHWDFAQKNVAIELERMKSDAEALQLLTYNPQSLERVSESLVKESDCLLGFIIAEGGH</sequence>
<dbReference type="AlphaFoldDB" id="A0A4Y2DLT1"/>
<comment type="caution">
    <text evidence="2">The sequence shown here is derived from an EMBL/GenBank/DDBJ whole genome shotgun (WGS) entry which is preliminary data.</text>
</comment>
<dbReference type="EMBL" id="BGPR01000377">
    <property type="protein sequence ID" value="GBM16595.1"/>
    <property type="molecule type" value="Genomic_DNA"/>
</dbReference>
<proteinExistence type="predicted"/>
<evidence type="ECO:0000313" key="3">
    <source>
        <dbReference type="Proteomes" id="UP000499080"/>
    </source>
</evidence>
<keyword evidence="3" id="KW-1185">Reference proteome</keyword>
<organism evidence="2 3">
    <name type="scientific">Araneus ventricosus</name>
    <name type="common">Orbweaver spider</name>
    <name type="synonym">Epeira ventricosa</name>
    <dbReference type="NCBI Taxonomy" id="182803"/>
    <lineage>
        <taxon>Eukaryota</taxon>
        <taxon>Metazoa</taxon>
        <taxon>Ecdysozoa</taxon>
        <taxon>Arthropoda</taxon>
        <taxon>Chelicerata</taxon>
        <taxon>Arachnida</taxon>
        <taxon>Araneae</taxon>
        <taxon>Araneomorphae</taxon>
        <taxon>Entelegynae</taxon>
        <taxon>Araneoidea</taxon>
        <taxon>Araneidae</taxon>
        <taxon>Araneus</taxon>
    </lineage>
</organism>